<dbReference type="AlphaFoldDB" id="A0A915A3N4"/>
<proteinExistence type="predicted"/>
<evidence type="ECO:0000313" key="2">
    <source>
        <dbReference type="WBParaSite" id="PgE361_g001_t01"/>
    </source>
</evidence>
<keyword evidence="1" id="KW-1185">Reference proteome</keyword>
<evidence type="ECO:0000313" key="1">
    <source>
        <dbReference type="Proteomes" id="UP000887569"/>
    </source>
</evidence>
<sequence>LLPYKDIRSFSATMWGMMLRFCLTRRSIVGVAASCGVRRSATAILPECVKREIVTWLRRPLCYRTLLGTARLGGLSLSFAVHWLRLSHCQPLTSAELSRRTECLSHHLAEAKEPELKLSDVCSLLKPYFGWFLAAVAVLHCAFRIRNHHYDTFIRRTPLIFAVCSADCISQCTSAHSVG</sequence>
<accession>A0A915A3N4</accession>
<organism evidence="1 2">
    <name type="scientific">Parascaris univalens</name>
    <name type="common">Nematode worm</name>
    <dbReference type="NCBI Taxonomy" id="6257"/>
    <lineage>
        <taxon>Eukaryota</taxon>
        <taxon>Metazoa</taxon>
        <taxon>Ecdysozoa</taxon>
        <taxon>Nematoda</taxon>
        <taxon>Chromadorea</taxon>
        <taxon>Rhabditida</taxon>
        <taxon>Spirurina</taxon>
        <taxon>Ascaridomorpha</taxon>
        <taxon>Ascaridoidea</taxon>
        <taxon>Ascarididae</taxon>
        <taxon>Parascaris</taxon>
    </lineage>
</organism>
<dbReference type="Proteomes" id="UP000887569">
    <property type="component" value="Unplaced"/>
</dbReference>
<reference evidence="2" key="1">
    <citation type="submission" date="2022-11" db="UniProtKB">
        <authorList>
            <consortium name="WormBaseParasite"/>
        </authorList>
    </citation>
    <scope>IDENTIFICATION</scope>
</reference>
<dbReference type="WBParaSite" id="PgE361_g001_t01">
    <property type="protein sequence ID" value="PgE361_g001_t01"/>
    <property type="gene ID" value="PgE361_g001"/>
</dbReference>
<protein>
    <submittedName>
        <fullName evidence="2">ABC transmembrane type-1 domain-containing protein</fullName>
    </submittedName>
</protein>
<name>A0A915A3N4_PARUN</name>